<evidence type="ECO:0000313" key="5">
    <source>
        <dbReference type="Proteomes" id="UP001189122"/>
    </source>
</evidence>
<dbReference type="AlphaFoldDB" id="A0A7I8JVE7"/>
<feature type="domain" description="DUF630" evidence="3">
    <location>
        <begin position="1"/>
        <end position="56"/>
    </location>
</feature>
<feature type="region of interest" description="Disordered" evidence="1">
    <location>
        <begin position="213"/>
        <end position="270"/>
    </location>
</feature>
<dbReference type="Pfam" id="PF04782">
    <property type="entry name" value="DUF632"/>
    <property type="match status" value="1"/>
</dbReference>
<feature type="compositionally biased region" description="Polar residues" evidence="1">
    <location>
        <begin position="158"/>
        <end position="167"/>
    </location>
</feature>
<feature type="region of interest" description="Disordered" evidence="1">
    <location>
        <begin position="303"/>
        <end position="338"/>
    </location>
</feature>
<dbReference type="Pfam" id="PF04783">
    <property type="entry name" value="DUF630"/>
    <property type="match status" value="1"/>
</dbReference>
<reference evidence="4 5" key="1">
    <citation type="submission" date="2019-12" db="EMBL/GenBank/DDBJ databases">
        <authorList>
            <person name="Scholz U."/>
            <person name="Mascher M."/>
            <person name="Fiebig A."/>
        </authorList>
    </citation>
    <scope>NUCLEOTIDE SEQUENCE</scope>
</reference>
<dbReference type="PANTHER" id="PTHR21450">
    <property type="entry name" value="PROTEIN ALTERED PHOSPHATE STARVATION RESPONSE 1"/>
    <property type="match status" value="1"/>
</dbReference>
<dbReference type="EMBL" id="LR743605">
    <property type="protein sequence ID" value="CAA2634768.1"/>
    <property type="molecule type" value="Genomic_DNA"/>
</dbReference>
<feature type="region of interest" description="Disordered" evidence="1">
    <location>
        <begin position="776"/>
        <end position="804"/>
    </location>
</feature>
<feature type="compositionally biased region" description="Polar residues" evidence="1">
    <location>
        <begin position="323"/>
        <end position="334"/>
    </location>
</feature>
<sequence>MGCTSSKVDSEDIVRRCRERRRLMKEAVHSRHHFAAAHSDYLRSLRLTGSALSAFATFQAHLSVSPDLAGPVLLSRPDLLRQSSPAEAAAPAAVHHSEAPPPAPAPKFSEVPPSPAFDGFKLPHILSESSPTATPEISERRSRNSKPKTFRKYPYLPENSTYATTPSQASSAWDWEKFYPPSPPSSEYFDRHLKRGIRSARKAMRMSAMDRVLDDDDDDDESDDGHQLHCGEEREEVRCSGWRDHYSTSSSSSVKSAGASERGDLMDDDDDARSEVISATRSDCGSSMDHHWHSRLNRHAGRSLPSEFASSSATGISGRKEATGTSTTTSSDWPESSVRRGAAYDDSVLKMVVRHRDLKEIVAAIEEYFVKAAAAGEGVSDMLETGRAQFERNFRQLRKTVYHSNSVLSNLSASLTSRPPLAIRYRLDDGALEDPPGGGDGGKASHCSTLERLLTWEKKLYKEVKDREGVRIEHERKLSTLQSLERRGRLDEKMEKAKASIARLQSQIIVTSQAVSTTSSAIIRVRDNELAPQLLRLCCGFTSMWRSMYQWHEVQNQIVQQVRGLVNHSAAVESTSDLLRQATRDLESAVSGWHSSFARLVKHQRDYVRSLHGWLKLTQLQLSATAAATATAEKDQCHYSSLVSAELCAFCEEWKQALERLPDAVAGEAIKSFACVVRTIYLKQSEEVKIRKRAEGFSKELEKKSLSLRGIEKKYYQSYSMVGIGVLHDASLDGRGDPLADKRAEIAACRRRVEEETGRHLNAVKVTREMTLNSIQTGLPGSSRLWPPSRASSPTPSKGSAAALTDPPAGRLLLLYGYCNDQY</sequence>
<feature type="domain" description="DUF632" evidence="2">
    <location>
        <begin position="358"/>
        <end position="678"/>
    </location>
</feature>
<evidence type="ECO:0000259" key="3">
    <source>
        <dbReference type="Pfam" id="PF04783"/>
    </source>
</evidence>
<feature type="region of interest" description="Disordered" evidence="1">
    <location>
        <begin position="84"/>
        <end position="167"/>
    </location>
</feature>
<evidence type="ECO:0000256" key="1">
    <source>
        <dbReference type="SAM" id="MobiDB-lite"/>
    </source>
</evidence>
<keyword evidence="5" id="KW-1185">Reference proteome</keyword>
<evidence type="ECO:0000259" key="2">
    <source>
        <dbReference type="Pfam" id="PF04782"/>
    </source>
</evidence>
<dbReference type="Proteomes" id="UP001189122">
    <property type="component" value="Unassembled WGS sequence"/>
</dbReference>
<organism evidence="4">
    <name type="scientific">Spirodela intermedia</name>
    <name type="common">Intermediate duckweed</name>
    <dbReference type="NCBI Taxonomy" id="51605"/>
    <lineage>
        <taxon>Eukaryota</taxon>
        <taxon>Viridiplantae</taxon>
        <taxon>Streptophyta</taxon>
        <taxon>Embryophyta</taxon>
        <taxon>Tracheophyta</taxon>
        <taxon>Spermatophyta</taxon>
        <taxon>Magnoliopsida</taxon>
        <taxon>Liliopsida</taxon>
        <taxon>Araceae</taxon>
        <taxon>Lemnoideae</taxon>
        <taxon>Spirodela</taxon>
    </lineage>
</organism>
<feature type="compositionally biased region" description="Low complexity" evidence="1">
    <location>
        <begin position="84"/>
        <end position="94"/>
    </location>
</feature>
<feature type="compositionally biased region" description="Basic and acidic residues" evidence="1">
    <location>
        <begin position="224"/>
        <end position="246"/>
    </location>
</feature>
<dbReference type="InterPro" id="IPR006868">
    <property type="entry name" value="DUF630"/>
</dbReference>
<proteinExistence type="predicted"/>
<dbReference type="InterPro" id="IPR006867">
    <property type="entry name" value="DUF632"/>
</dbReference>
<accession>A0A7I8JVE7</accession>
<feature type="compositionally biased region" description="Low complexity" evidence="1">
    <location>
        <begin position="247"/>
        <end position="260"/>
    </location>
</feature>
<evidence type="ECO:0000313" key="4">
    <source>
        <dbReference type="EMBL" id="CAA2634768.1"/>
    </source>
</evidence>
<gene>
    <name evidence="4" type="ORF">SI7747_18020162</name>
</gene>
<name>A0A7I8JVE7_SPIIN</name>
<dbReference type="EMBL" id="CACRZD030000018">
    <property type="protein sequence ID" value="CAA6673745.1"/>
    <property type="molecule type" value="Genomic_DNA"/>
</dbReference>
<feature type="compositionally biased region" description="Acidic residues" evidence="1">
    <location>
        <begin position="213"/>
        <end position="223"/>
    </location>
</feature>
<dbReference type="PANTHER" id="PTHR21450:SF9">
    <property type="entry name" value="BZIP DOMAIN CLASS TRANSCRIPTION FACTOR (DUF630 AND DUF632)-RELATED"/>
    <property type="match status" value="1"/>
</dbReference>
<protein>
    <submittedName>
        <fullName evidence="4">Uncharacterized protein</fullName>
    </submittedName>
</protein>